<dbReference type="PANTHER" id="PTHR46961:SF20">
    <property type="entry name" value="LOW QUALITY PROTEIN: DYNEIN BETA CHAIN, CILIARY-LIKE"/>
    <property type="match status" value="1"/>
</dbReference>
<dbReference type="AlphaFoldDB" id="A0A8V0X2D4"/>
<keyword evidence="2" id="KW-1185">Reference proteome</keyword>
<proteinExistence type="predicted"/>
<reference evidence="1" key="1">
    <citation type="submission" date="2020-11" db="EMBL/GenBank/DDBJ databases">
        <title>Gallus gallus (Chicken) genome, bGalGal1, GRCg7b, maternal haplotype autosomes + Z &amp; W.</title>
        <authorList>
            <person name="Warren W."/>
            <person name="Formenti G."/>
            <person name="Fedrigo O."/>
            <person name="Haase B."/>
            <person name="Mountcastle J."/>
            <person name="Balacco J."/>
            <person name="Tracey A."/>
            <person name="Schneider V."/>
            <person name="Okimoto R."/>
            <person name="Cheng H."/>
            <person name="Hawken R."/>
            <person name="Howe K."/>
            <person name="Jarvis E.D."/>
        </authorList>
    </citation>
    <scope>NUCLEOTIDE SEQUENCE [LARGE SCALE GENOMIC DNA]</scope>
    <source>
        <strain evidence="1">Broiler</strain>
    </source>
</reference>
<dbReference type="Proteomes" id="UP000000539">
    <property type="component" value="Chromosome 2"/>
</dbReference>
<protein>
    <submittedName>
        <fullName evidence="1">Uncharacterized protein</fullName>
    </submittedName>
</protein>
<dbReference type="GO" id="GO:0051959">
    <property type="term" value="F:dynein light intermediate chain binding"/>
    <property type="evidence" value="ECO:0007669"/>
    <property type="project" value="InterPro"/>
</dbReference>
<name>A0A8V0X2D4_CHICK</name>
<reference evidence="1" key="2">
    <citation type="submission" date="2025-08" db="UniProtKB">
        <authorList>
            <consortium name="Ensembl"/>
        </authorList>
    </citation>
    <scope>IDENTIFICATION</scope>
    <source>
        <strain evidence="1">broiler</strain>
    </source>
</reference>
<accession>A0A8V0X2D4</accession>
<dbReference type="GeneTree" id="ENSGT00940000154076"/>
<evidence type="ECO:0000313" key="2">
    <source>
        <dbReference type="Proteomes" id="UP000000539"/>
    </source>
</evidence>
<reference evidence="1" key="3">
    <citation type="submission" date="2025-09" db="UniProtKB">
        <authorList>
            <consortium name="Ensembl"/>
        </authorList>
    </citation>
    <scope>IDENTIFICATION</scope>
    <source>
        <strain evidence="1">broiler</strain>
    </source>
</reference>
<dbReference type="PANTHER" id="PTHR46961">
    <property type="entry name" value="DYNEIN HEAVY CHAIN 1, AXONEMAL-LIKE PROTEIN"/>
    <property type="match status" value="1"/>
</dbReference>
<dbReference type="Ensembl" id="ENSGALT00010003306.1">
    <property type="protein sequence ID" value="ENSGALP00010001756.1"/>
    <property type="gene ID" value="ENSGALG00010001436.1"/>
</dbReference>
<dbReference type="GO" id="GO:0007018">
    <property type="term" value="P:microtubule-based movement"/>
    <property type="evidence" value="ECO:0007669"/>
    <property type="project" value="InterPro"/>
</dbReference>
<dbReference type="InterPro" id="IPR026983">
    <property type="entry name" value="DHC"/>
</dbReference>
<organism evidence="1 2">
    <name type="scientific">Gallus gallus</name>
    <name type="common">Chicken</name>
    <dbReference type="NCBI Taxonomy" id="9031"/>
    <lineage>
        <taxon>Eukaryota</taxon>
        <taxon>Metazoa</taxon>
        <taxon>Chordata</taxon>
        <taxon>Craniata</taxon>
        <taxon>Vertebrata</taxon>
        <taxon>Euteleostomi</taxon>
        <taxon>Archelosauria</taxon>
        <taxon>Archosauria</taxon>
        <taxon>Dinosauria</taxon>
        <taxon>Saurischia</taxon>
        <taxon>Theropoda</taxon>
        <taxon>Coelurosauria</taxon>
        <taxon>Aves</taxon>
        <taxon>Neognathae</taxon>
        <taxon>Galloanserae</taxon>
        <taxon>Galliformes</taxon>
        <taxon>Phasianidae</taxon>
        <taxon>Phasianinae</taxon>
        <taxon>Gallus</taxon>
    </lineage>
</organism>
<dbReference type="InterPro" id="IPR027417">
    <property type="entry name" value="P-loop_NTPase"/>
</dbReference>
<dbReference type="GO" id="GO:0045505">
    <property type="term" value="F:dynein intermediate chain binding"/>
    <property type="evidence" value="ECO:0007669"/>
    <property type="project" value="InterPro"/>
</dbReference>
<sequence>MKLLEDALLPCTKTRKEVLWEFPSHPSHYLASPPYKPKLKAQTTLIIFTVTRDRLEEQLLAEEQFPDLENHKNIRVAAKWLGTLEKLLEQYSEESHSDFHVFISTEPAPGPEEHVVLQGILEDWITITRGAPTRMLANLYAALHSFDQDWSLLGKSTSFLIFVVPPYQKFDCLLWSKLPDLKRAQ</sequence>
<dbReference type="Gene3D" id="3.40.50.300">
    <property type="entry name" value="P-loop containing nucleotide triphosphate hydrolases"/>
    <property type="match status" value="2"/>
</dbReference>
<dbReference type="GO" id="GO:0030286">
    <property type="term" value="C:dynein complex"/>
    <property type="evidence" value="ECO:0007669"/>
    <property type="project" value="InterPro"/>
</dbReference>
<evidence type="ECO:0000313" key="1">
    <source>
        <dbReference type="Ensembl" id="ENSGALP00010001756.1"/>
    </source>
</evidence>